<comment type="caution">
    <text evidence="1">The sequence shown here is derived from an EMBL/GenBank/DDBJ whole genome shotgun (WGS) entry which is preliminary data.</text>
</comment>
<dbReference type="Proteomes" id="UP000287224">
    <property type="component" value="Unassembled WGS sequence"/>
</dbReference>
<organism evidence="1 2">
    <name type="scientific">Dictyobacter aurantiacus</name>
    <dbReference type="NCBI Taxonomy" id="1936993"/>
    <lineage>
        <taxon>Bacteria</taxon>
        <taxon>Bacillati</taxon>
        <taxon>Chloroflexota</taxon>
        <taxon>Ktedonobacteria</taxon>
        <taxon>Ktedonobacterales</taxon>
        <taxon>Dictyobacteraceae</taxon>
        <taxon>Dictyobacter</taxon>
    </lineage>
</organism>
<protein>
    <submittedName>
        <fullName evidence="1">Uncharacterized protein</fullName>
    </submittedName>
</protein>
<evidence type="ECO:0000313" key="2">
    <source>
        <dbReference type="Proteomes" id="UP000287224"/>
    </source>
</evidence>
<gene>
    <name evidence="1" type="ORF">KDAU_74240</name>
</gene>
<accession>A0A401ZT87</accession>
<proteinExistence type="predicted"/>
<reference evidence="2" key="1">
    <citation type="submission" date="2018-12" db="EMBL/GenBank/DDBJ databases">
        <title>Tengunoibacter tsumagoiensis gen. nov., sp. nov., Dictyobacter kobayashii sp. nov., D. alpinus sp. nov., and D. joshuensis sp. nov. and description of Dictyobacteraceae fam. nov. within the order Ktedonobacterales isolated from Tengu-no-mugimeshi.</title>
        <authorList>
            <person name="Wang C.M."/>
            <person name="Zheng Y."/>
            <person name="Sakai Y."/>
            <person name="Toyoda A."/>
            <person name="Minakuchi Y."/>
            <person name="Abe K."/>
            <person name="Yokota A."/>
            <person name="Yabe S."/>
        </authorList>
    </citation>
    <scope>NUCLEOTIDE SEQUENCE [LARGE SCALE GENOMIC DNA]</scope>
    <source>
        <strain evidence="2">S-27</strain>
    </source>
</reference>
<dbReference type="AlphaFoldDB" id="A0A401ZT87"/>
<sequence>MIVGTVATNAMPSTSDRKWQPLLTRKRDCSLDITYVETVHNYSRMAIEEAVPDASLLLIGKITRKSNLPLYH</sequence>
<keyword evidence="2" id="KW-1185">Reference proteome</keyword>
<dbReference type="EMBL" id="BIFQ01000002">
    <property type="protein sequence ID" value="GCE10095.1"/>
    <property type="molecule type" value="Genomic_DNA"/>
</dbReference>
<evidence type="ECO:0000313" key="1">
    <source>
        <dbReference type="EMBL" id="GCE10095.1"/>
    </source>
</evidence>
<name>A0A401ZT87_9CHLR</name>